<gene>
    <name evidence="1" type="ORF">Acr_19g0011000</name>
</gene>
<dbReference type="EMBL" id="BJWL01000019">
    <property type="protein sequence ID" value="GFZ08163.1"/>
    <property type="molecule type" value="Genomic_DNA"/>
</dbReference>
<dbReference type="PANTHER" id="PTHR34206">
    <property type="entry name" value="OS06G0193300 PROTEIN"/>
    <property type="match status" value="1"/>
</dbReference>
<evidence type="ECO:0000313" key="2">
    <source>
        <dbReference type="Proteomes" id="UP000585474"/>
    </source>
</evidence>
<dbReference type="AlphaFoldDB" id="A0A7J0GBK3"/>
<sequence>MAVRCSPPPSALVLKKIVPTKKPVKKLFMLTQSQVSVKKRPQLQIRSYSRNKIFEDQSQGIVCYRDDSGEIICEGYDEGPRLPTLSYHPREDEVIDLLQKNWFQIVGDLNHGDHCDAGQKVFNWNGFIKLCLYVIALHHHYNVHKK</sequence>
<protein>
    <submittedName>
        <fullName evidence="1">Uncharacterized protein</fullName>
    </submittedName>
</protein>
<name>A0A7J0GBK3_9ERIC</name>
<keyword evidence="2" id="KW-1185">Reference proteome</keyword>
<dbReference type="OrthoDB" id="581210at2759"/>
<accession>A0A7J0GBK3</accession>
<proteinExistence type="predicted"/>
<reference evidence="1 2" key="1">
    <citation type="submission" date="2019-07" db="EMBL/GenBank/DDBJ databases">
        <title>De Novo Assembly of kiwifruit Actinidia rufa.</title>
        <authorList>
            <person name="Sugita-Konishi S."/>
            <person name="Sato K."/>
            <person name="Mori E."/>
            <person name="Abe Y."/>
            <person name="Kisaki G."/>
            <person name="Hamano K."/>
            <person name="Suezawa K."/>
            <person name="Otani M."/>
            <person name="Fukuda T."/>
            <person name="Manabe T."/>
            <person name="Gomi K."/>
            <person name="Tabuchi M."/>
            <person name="Akimitsu K."/>
            <person name="Kataoka I."/>
        </authorList>
    </citation>
    <scope>NUCLEOTIDE SEQUENCE [LARGE SCALE GENOMIC DNA]</scope>
    <source>
        <strain evidence="2">cv. Fuchu</strain>
    </source>
</reference>
<organism evidence="1 2">
    <name type="scientific">Actinidia rufa</name>
    <dbReference type="NCBI Taxonomy" id="165716"/>
    <lineage>
        <taxon>Eukaryota</taxon>
        <taxon>Viridiplantae</taxon>
        <taxon>Streptophyta</taxon>
        <taxon>Embryophyta</taxon>
        <taxon>Tracheophyta</taxon>
        <taxon>Spermatophyta</taxon>
        <taxon>Magnoliopsida</taxon>
        <taxon>eudicotyledons</taxon>
        <taxon>Gunneridae</taxon>
        <taxon>Pentapetalae</taxon>
        <taxon>asterids</taxon>
        <taxon>Ericales</taxon>
        <taxon>Actinidiaceae</taxon>
        <taxon>Actinidia</taxon>
    </lineage>
</organism>
<dbReference type="Proteomes" id="UP000585474">
    <property type="component" value="Unassembled WGS sequence"/>
</dbReference>
<evidence type="ECO:0000313" key="1">
    <source>
        <dbReference type="EMBL" id="GFZ08163.1"/>
    </source>
</evidence>
<dbReference type="PANTHER" id="PTHR34206:SF1">
    <property type="entry name" value="OS10G0390701 PROTEIN"/>
    <property type="match status" value="1"/>
</dbReference>
<comment type="caution">
    <text evidence="1">The sequence shown here is derived from an EMBL/GenBank/DDBJ whole genome shotgun (WGS) entry which is preliminary data.</text>
</comment>